<dbReference type="PANTHER" id="PTHR43567:SF5">
    <property type="entry name" value="HYPOTHETICAL CYTOSOLIC PROTEIN"/>
    <property type="match status" value="1"/>
</dbReference>
<evidence type="ECO:0000259" key="2">
    <source>
        <dbReference type="Pfam" id="PF01613"/>
    </source>
</evidence>
<evidence type="ECO:0000313" key="3">
    <source>
        <dbReference type="EMBL" id="SES09327.1"/>
    </source>
</evidence>
<dbReference type="Proteomes" id="UP000182471">
    <property type="component" value="Unassembled WGS sequence"/>
</dbReference>
<dbReference type="GO" id="GO:0010181">
    <property type="term" value="F:FMN binding"/>
    <property type="evidence" value="ECO:0007669"/>
    <property type="project" value="InterPro"/>
</dbReference>
<dbReference type="RefSeq" id="WP_022749867.1">
    <property type="nucleotide sequence ID" value="NZ_FOGW01000030.1"/>
</dbReference>
<dbReference type="SUPFAM" id="SSF50475">
    <property type="entry name" value="FMN-binding split barrel"/>
    <property type="match status" value="1"/>
</dbReference>
<dbReference type="AlphaFoldDB" id="A0A1H9UJL5"/>
<comment type="similarity">
    <text evidence="1">Belongs to the flavoredoxin family.</text>
</comment>
<gene>
    <name evidence="3" type="ORF">SAMN02910429_02128</name>
</gene>
<proteinExistence type="inferred from homology"/>
<keyword evidence="4" id="KW-1185">Reference proteome</keyword>
<dbReference type="EMBL" id="FOGW01000030">
    <property type="protein sequence ID" value="SES09327.1"/>
    <property type="molecule type" value="Genomic_DNA"/>
</dbReference>
<evidence type="ECO:0000313" key="4">
    <source>
        <dbReference type="Proteomes" id="UP000182471"/>
    </source>
</evidence>
<dbReference type="InterPro" id="IPR002563">
    <property type="entry name" value="Flavin_Rdtase-like_dom"/>
</dbReference>
<organism evidence="3 4">
    <name type="scientific">Lachnobacterium bovis</name>
    <dbReference type="NCBI Taxonomy" id="140626"/>
    <lineage>
        <taxon>Bacteria</taxon>
        <taxon>Bacillati</taxon>
        <taxon>Bacillota</taxon>
        <taxon>Clostridia</taxon>
        <taxon>Lachnospirales</taxon>
        <taxon>Lachnospiraceae</taxon>
        <taxon>Lachnobacterium</taxon>
    </lineage>
</organism>
<dbReference type="Gene3D" id="2.30.110.10">
    <property type="entry name" value="Electron Transport, Fmn-binding Protein, Chain A"/>
    <property type="match status" value="1"/>
</dbReference>
<reference evidence="4" key="1">
    <citation type="submission" date="2016-10" db="EMBL/GenBank/DDBJ databases">
        <authorList>
            <person name="Varghese N."/>
            <person name="Submissions S."/>
        </authorList>
    </citation>
    <scope>NUCLEOTIDE SEQUENCE [LARGE SCALE GENOMIC DNA]</scope>
    <source>
        <strain evidence="4">S1b</strain>
    </source>
</reference>
<protein>
    <submittedName>
        <fullName evidence="3">Flavin reductase like domain-containing protein</fullName>
    </submittedName>
</protein>
<feature type="domain" description="Flavin reductase like" evidence="2">
    <location>
        <begin position="23"/>
        <end position="162"/>
    </location>
</feature>
<name>A0A1H9UJL5_9FIRM</name>
<dbReference type="GO" id="GO:0016646">
    <property type="term" value="F:oxidoreductase activity, acting on the CH-NH group of donors, NAD or NADP as acceptor"/>
    <property type="evidence" value="ECO:0007669"/>
    <property type="project" value="UniProtKB-ARBA"/>
</dbReference>
<sequence>MHTFQPFSINDIDLNPFNKLGKEWALITAGSKHDANCMTVSWGGLGVMWGKNSAFIFIRESRYTKEFIDKNDVFSISFFDESYRDALNYCGSHSGRDVDKFEEANLTITSKHGIPFPDEANLVLICKKMAAVELDESTFCDKAIKEKFYADNDMHTMYVGEILVSMAR</sequence>
<evidence type="ECO:0000256" key="1">
    <source>
        <dbReference type="ARBA" id="ARBA00038054"/>
    </source>
</evidence>
<dbReference type="InterPro" id="IPR012349">
    <property type="entry name" value="Split_barrel_FMN-bd"/>
</dbReference>
<dbReference type="InterPro" id="IPR052174">
    <property type="entry name" value="Flavoredoxin"/>
</dbReference>
<dbReference type="Pfam" id="PF01613">
    <property type="entry name" value="Flavin_Reduct"/>
    <property type="match status" value="1"/>
</dbReference>
<accession>A0A1H9UJL5</accession>
<dbReference type="PANTHER" id="PTHR43567">
    <property type="entry name" value="FLAVOREDOXIN-RELATED-RELATED"/>
    <property type="match status" value="1"/>
</dbReference>